<organism evidence="1 2">
    <name type="scientific">Elysia crispata</name>
    <name type="common">lettuce slug</name>
    <dbReference type="NCBI Taxonomy" id="231223"/>
    <lineage>
        <taxon>Eukaryota</taxon>
        <taxon>Metazoa</taxon>
        <taxon>Spiralia</taxon>
        <taxon>Lophotrochozoa</taxon>
        <taxon>Mollusca</taxon>
        <taxon>Gastropoda</taxon>
        <taxon>Heterobranchia</taxon>
        <taxon>Euthyneura</taxon>
        <taxon>Panpulmonata</taxon>
        <taxon>Sacoglossa</taxon>
        <taxon>Placobranchoidea</taxon>
        <taxon>Plakobranchidae</taxon>
        <taxon>Elysia</taxon>
    </lineage>
</organism>
<dbReference type="EMBL" id="JAWDGP010006804">
    <property type="protein sequence ID" value="KAK3735293.1"/>
    <property type="molecule type" value="Genomic_DNA"/>
</dbReference>
<dbReference type="Proteomes" id="UP001283361">
    <property type="component" value="Unassembled WGS sequence"/>
</dbReference>
<proteinExistence type="predicted"/>
<dbReference type="AlphaFoldDB" id="A0AAE0Y768"/>
<reference evidence="1" key="1">
    <citation type="journal article" date="2023" name="G3 (Bethesda)">
        <title>A reference genome for the long-term kleptoplast-retaining sea slug Elysia crispata morphotype clarki.</title>
        <authorList>
            <person name="Eastman K.E."/>
            <person name="Pendleton A.L."/>
            <person name="Shaikh M.A."/>
            <person name="Suttiyut T."/>
            <person name="Ogas R."/>
            <person name="Tomko P."/>
            <person name="Gavelis G."/>
            <person name="Widhalm J.R."/>
            <person name="Wisecaver J.H."/>
        </authorList>
    </citation>
    <scope>NUCLEOTIDE SEQUENCE</scope>
    <source>
        <strain evidence="1">ECLA1</strain>
    </source>
</reference>
<comment type="caution">
    <text evidence="1">The sequence shown here is derived from an EMBL/GenBank/DDBJ whole genome shotgun (WGS) entry which is preliminary data.</text>
</comment>
<accession>A0AAE0Y768</accession>
<evidence type="ECO:0000313" key="1">
    <source>
        <dbReference type="EMBL" id="KAK3735293.1"/>
    </source>
</evidence>
<evidence type="ECO:0000313" key="2">
    <source>
        <dbReference type="Proteomes" id="UP001283361"/>
    </source>
</evidence>
<name>A0AAE0Y768_9GAST</name>
<sequence>MASFNTLYEVSFTFLFHQEAAADVSRTSMSWTSCVHLRCLVNSNLDHPLTLEYELRSRPFQRLEAAYWTKFIS</sequence>
<keyword evidence="2" id="KW-1185">Reference proteome</keyword>
<gene>
    <name evidence="1" type="ORF">RRG08_057766</name>
</gene>
<protein>
    <submittedName>
        <fullName evidence="1">Uncharacterized protein</fullName>
    </submittedName>
</protein>